<dbReference type="AlphaFoldDB" id="A0A6A3E5Z0"/>
<proteinExistence type="predicted"/>
<dbReference type="Proteomes" id="UP000429523">
    <property type="component" value="Unassembled WGS sequence"/>
</dbReference>
<sequence>MVSAVVTVVTHAASLRTARGRSCPRVSATVRGGARCKFEDCERQDRTNGLCYLDRGSQRCKADGYEKRTKSNSLCCGHGGGTRCKFDGCERQVVSKGLRYLHGGSKPCKA</sequence>
<dbReference type="PANTHER" id="PTHR31827">
    <property type="entry name" value="EMB|CAB89363.1"/>
    <property type="match status" value="1"/>
</dbReference>
<gene>
    <name evidence="2" type="ORF">PF007_g21708</name>
    <name evidence="1" type="ORF">PF009_g22566</name>
</gene>
<protein>
    <submittedName>
        <fullName evidence="1">Uncharacterized protein</fullName>
    </submittedName>
</protein>
<reference evidence="3 4" key="1">
    <citation type="submission" date="2018-08" db="EMBL/GenBank/DDBJ databases">
        <title>Genomic investigation of the strawberry pathogen Phytophthora fragariae indicates pathogenicity is determined by transcriptional variation in three key races.</title>
        <authorList>
            <person name="Adams T.M."/>
            <person name="Armitage A.D."/>
            <person name="Sobczyk M.K."/>
            <person name="Bates H.J."/>
            <person name="Dunwell J.M."/>
            <person name="Nellist C.F."/>
            <person name="Harrison R.J."/>
        </authorList>
    </citation>
    <scope>NUCLEOTIDE SEQUENCE [LARGE SCALE GENOMIC DNA]</scope>
    <source>
        <strain evidence="2 4">NOV-71</strain>
        <strain evidence="1 3">NOV-9</strain>
    </source>
</reference>
<dbReference type="Proteomes" id="UP000441208">
    <property type="component" value="Unassembled WGS sequence"/>
</dbReference>
<evidence type="ECO:0000313" key="1">
    <source>
        <dbReference type="EMBL" id="KAE8927261.1"/>
    </source>
</evidence>
<name>A0A6A3E5Z0_9STRA</name>
<organism evidence="1 3">
    <name type="scientific">Phytophthora fragariae</name>
    <dbReference type="NCBI Taxonomy" id="53985"/>
    <lineage>
        <taxon>Eukaryota</taxon>
        <taxon>Sar</taxon>
        <taxon>Stramenopiles</taxon>
        <taxon>Oomycota</taxon>
        <taxon>Peronosporomycetes</taxon>
        <taxon>Peronosporales</taxon>
        <taxon>Peronosporaceae</taxon>
        <taxon>Phytophthora</taxon>
    </lineage>
</organism>
<dbReference type="EMBL" id="QXGF01001880">
    <property type="protein sequence ID" value="KAE8927261.1"/>
    <property type="molecule type" value="Genomic_DNA"/>
</dbReference>
<evidence type="ECO:0000313" key="4">
    <source>
        <dbReference type="Proteomes" id="UP000441208"/>
    </source>
</evidence>
<evidence type="ECO:0000313" key="2">
    <source>
        <dbReference type="EMBL" id="KAE9083942.1"/>
    </source>
</evidence>
<accession>A0A6A3E5Z0</accession>
<dbReference type="PANTHER" id="PTHR31827:SF1">
    <property type="entry name" value="EMB|CAB89363.1"/>
    <property type="match status" value="1"/>
</dbReference>
<evidence type="ECO:0000313" key="3">
    <source>
        <dbReference type="Proteomes" id="UP000429523"/>
    </source>
</evidence>
<dbReference type="EMBL" id="QXFZ01001859">
    <property type="protein sequence ID" value="KAE9083942.1"/>
    <property type="molecule type" value="Genomic_DNA"/>
</dbReference>
<feature type="non-terminal residue" evidence="1">
    <location>
        <position position="110"/>
    </location>
</feature>
<comment type="caution">
    <text evidence="1">The sequence shown here is derived from an EMBL/GenBank/DDBJ whole genome shotgun (WGS) entry which is preliminary data.</text>
</comment>